<keyword evidence="2" id="KW-1185">Reference proteome</keyword>
<dbReference type="Proteomes" id="UP000077143">
    <property type="component" value="Chromosome"/>
</dbReference>
<dbReference type="RefSeq" id="WP_067996295.1">
    <property type="nucleotide sequence ID" value="NZ_CP015596.1"/>
</dbReference>
<protein>
    <submittedName>
        <fullName evidence="1">Uncharacterized protein</fullName>
    </submittedName>
</protein>
<dbReference type="AlphaFoldDB" id="A0A172UMV3"/>
<name>A0A172UMV3_9MYCO</name>
<organism evidence="1 2">
    <name type="scientific">Mycobacterium adipatum</name>
    <dbReference type="NCBI Taxonomy" id="1682113"/>
    <lineage>
        <taxon>Bacteria</taxon>
        <taxon>Bacillati</taxon>
        <taxon>Actinomycetota</taxon>
        <taxon>Actinomycetes</taxon>
        <taxon>Mycobacteriales</taxon>
        <taxon>Mycobacteriaceae</taxon>
        <taxon>Mycobacterium</taxon>
    </lineage>
</organism>
<sequence>MSTAAEDDYEATAEAAAWIAAATRKFAGLAEMDAATDPRWAETSSALSALRTGIAQRISALPRQGKMIRTARRGIGVSHIALAKLLTAALAEPAASVAAAVADVELTVTDHALTAVRIHLIGIGADERARTYLQDGDALRHDAAQVLDETLGDHTAEITAIWDDVVVAGR</sequence>
<evidence type="ECO:0000313" key="2">
    <source>
        <dbReference type="Proteomes" id="UP000077143"/>
    </source>
</evidence>
<dbReference type="KEGG" id="madi:A7U43_14245"/>
<accession>A0A172UMV3</accession>
<proteinExistence type="predicted"/>
<reference evidence="1 2" key="1">
    <citation type="submission" date="2016-05" db="EMBL/GenBank/DDBJ databases">
        <title>Complete genome sequence of a phthalic acid esters degrading Mycobacterium sp. YC-RL4.</title>
        <authorList>
            <person name="Ren L."/>
            <person name="Fan S."/>
            <person name="Ruth N."/>
            <person name="Jia Y."/>
            <person name="Wang J."/>
            <person name="Qiao C."/>
        </authorList>
    </citation>
    <scope>NUCLEOTIDE SEQUENCE [LARGE SCALE GENOMIC DNA]</scope>
    <source>
        <strain evidence="1 2">YC-RL4</strain>
    </source>
</reference>
<dbReference type="OrthoDB" id="4729174at2"/>
<evidence type="ECO:0000313" key="1">
    <source>
        <dbReference type="EMBL" id="ANE80316.1"/>
    </source>
</evidence>
<dbReference type="EMBL" id="CP015596">
    <property type="protein sequence ID" value="ANE80316.1"/>
    <property type="molecule type" value="Genomic_DNA"/>
</dbReference>
<dbReference type="STRING" id="1682113.A7U43_14245"/>
<gene>
    <name evidence="1" type="ORF">A7U43_14245</name>
</gene>